<evidence type="ECO:0000313" key="2">
    <source>
        <dbReference type="Proteomes" id="UP000789570"/>
    </source>
</evidence>
<dbReference type="Proteomes" id="UP000789570">
    <property type="component" value="Unassembled WGS sequence"/>
</dbReference>
<protein>
    <submittedName>
        <fullName evidence="1">16663_t:CDS:1</fullName>
    </submittedName>
</protein>
<sequence length="104" mass="12002">MKVPKEFSSYINESRNSVEIGTETTSYKKLNDFKSSNLLGNDFWVREIFKAPMGKDIERNNEVGMDINSSNEVYMPKRVPMTDESFNSWSNLVEMGKKTTLYKG</sequence>
<comment type="caution">
    <text evidence="1">The sequence shown here is derived from an EMBL/GenBank/DDBJ whole genome shotgun (WGS) entry which is preliminary data.</text>
</comment>
<reference evidence="1" key="1">
    <citation type="submission" date="2021-06" db="EMBL/GenBank/DDBJ databases">
        <authorList>
            <person name="Kallberg Y."/>
            <person name="Tangrot J."/>
            <person name="Rosling A."/>
        </authorList>
    </citation>
    <scope>NUCLEOTIDE SEQUENCE</scope>
    <source>
        <strain evidence="1">UK204</strain>
    </source>
</reference>
<gene>
    <name evidence="1" type="ORF">FCALED_LOCUS6385</name>
</gene>
<dbReference type="EMBL" id="CAJVPQ010001512">
    <property type="protein sequence ID" value="CAG8556567.1"/>
    <property type="molecule type" value="Genomic_DNA"/>
</dbReference>
<proteinExistence type="predicted"/>
<accession>A0A9N9FTK0</accession>
<name>A0A9N9FTK0_9GLOM</name>
<evidence type="ECO:0000313" key="1">
    <source>
        <dbReference type="EMBL" id="CAG8556567.1"/>
    </source>
</evidence>
<organism evidence="1 2">
    <name type="scientific">Funneliformis caledonium</name>
    <dbReference type="NCBI Taxonomy" id="1117310"/>
    <lineage>
        <taxon>Eukaryota</taxon>
        <taxon>Fungi</taxon>
        <taxon>Fungi incertae sedis</taxon>
        <taxon>Mucoromycota</taxon>
        <taxon>Glomeromycotina</taxon>
        <taxon>Glomeromycetes</taxon>
        <taxon>Glomerales</taxon>
        <taxon>Glomeraceae</taxon>
        <taxon>Funneliformis</taxon>
    </lineage>
</organism>
<keyword evidence="2" id="KW-1185">Reference proteome</keyword>
<dbReference type="AlphaFoldDB" id="A0A9N9FTK0"/>